<feature type="transmembrane region" description="Helical" evidence="2">
    <location>
        <begin position="399"/>
        <end position="421"/>
    </location>
</feature>
<dbReference type="InterPro" id="IPR001995">
    <property type="entry name" value="Peptidase_A2_cat"/>
</dbReference>
<evidence type="ECO:0000313" key="5">
    <source>
        <dbReference type="Proteomes" id="UP000521017"/>
    </source>
</evidence>
<evidence type="ECO:0000256" key="1">
    <source>
        <dbReference type="ARBA" id="ARBA00022801"/>
    </source>
</evidence>
<dbReference type="RefSeq" id="WP_184626514.1">
    <property type="nucleotide sequence ID" value="NZ_JACHCC010000008.1"/>
</dbReference>
<proteinExistence type="predicted"/>
<dbReference type="GO" id="GO:0004190">
    <property type="term" value="F:aspartic-type endopeptidase activity"/>
    <property type="evidence" value="ECO:0007669"/>
    <property type="project" value="InterPro"/>
</dbReference>
<reference evidence="4 5" key="1">
    <citation type="submission" date="2020-08" db="EMBL/GenBank/DDBJ databases">
        <title>Genomic Encyclopedia of Type Strains, Phase IV (KMG-V): Genome sequencing to study the core and pangenomes of soil and plant-associated prokaryotes.</title>
        <authorList>
            <person name="Whitman W."/>
        </authorList>
    </citation>
    <scope>NUCLEOTIDE SEQUENCE [LARGE SCALE GENOMIC DNA]</scope>
    <source>
        <strain evidence="4 5">M2T3</strain>
    </source>
</reference>
<evidence type="ECO:0000313" key="4">
    <source>
        <dbReference type="EMBL" id="MBB6501107.1"/>
    </source>
</evidence>
<dbReference type="Pfam" id="PF13650">
    <property type="entry name" value="Asp_protease_2"/>
    <property type="match status" value="1"/>
</dbReference>
<gene>
    <name evidence="4" type="ORF">HDF25_003270</name>
</gene>
<dbReference type="Proteomes" id="UP000521017">
    <property type="component" value="Unassembled WGS sequence"/>
</dbReference>
<dbReference type="PROSITE" id="PS50175">
    <property type="entry name" value="ASP_PROT_RETROV"/>
    <property type="match status" value="1"/>
</dbReference>
<keyword evidence="1" id="KW-0378">Hydrolase</keyword>
<comment type="caution">
    <text evidence="4">The sequence shown here is derived from an EMBL/GenBank/DDBJ whole genome shotgun (WGS) entry which is preliminary data.</text>
</comment>
<feature type="domain" description="Peptidase A2" evidence="3">
    <location>
        <begin position="147"/>
        <end position="226"/>
    </location>
</feature>
<dbReference type="EMBL" id="JACHCC010000008">
    <property type="protein sequence ID" value="MBB6501107.1"/>
    <property type="molecule type" value="Genomic_DNA"/>
</dbReference>
<evidence type="ECO:0000256" key="2">
    <source>
        <dbReference type="SAM" id="Phobius"/>
    </source>
</evidence>
<keyword evidence="2" id="KW-0812">Transmembrane</keyword>
<dbReference type="GO" id="GO:0006508">
    <property type="term" value="P:proteolysis"/>
    <property type="evidence" value="ECO:0007669"/>
    <property type="project" value="InterPro"/>
</dbReference>
<keyword evidence="2" id="KW-1133">Transmembrane helix</keyword>
<accession>A0A7X0MJ52</accession>
<dbReference type="Gene3D" id="2.40.70.10">
    <property type="entry name" value="Acid Proteases"/>
    <property type="match status" value="2"/>
</dbReference>
<organism evidence="4 5">
    <name type="scientific">Pedobacter cryoconitis</name>
    <dbReference type="NCBI Taxonomy" id="188932"/>
    <lineage>
        <taxon>Bacteria</taxon>
        <taxon>Pseudomonadati</taxon>
        <taxon>Bacteroidota</taxon>
        <taxon>Sphingobacteriia</taxon>
        <taxon>Sphingobacteriales</taxon>
        <taxon>Sphingobacteriaceae</taxon>
        <taxon>Pedobacter</taxon>
    </lineage>
</organism>
<protein>
    <recommendedName>
        <fullName evidence="3">Peptidase A2 domain-containing protein</fullName>
    </recommendedName>
</protein>
<dbReference type="AlphaFoldDB" id="A0A7X0MJ52"/>
<evidence type="ECO:0000259" key="3">
    <source>
        <dbReference type="PROSITE" id="PS50175"/>
    </source>
</evidence>
<keyword evidence="2" id="KW-0472">Membrane</keyword>
<dbReference type="InterPro" id="IPR021109">
    <property type="entry name" value="Peptidase_aspartic_dom_sf"/>
</dbReference>
<name>A0A7X0MJ52_9SPHI</name>
<dbReference type="SUPFAM" id="SSF50630">
    <property type="entry name" value="Acid proteases"/>
    <property type="match status" value="1"/>
</dbReference>
<sequence length="429" mass="47614">MMIKSLLIALVLLFSGHLSFSQSLPLIRANSEKISIKDGNNPLTRYWDHLNGKVRPLVYSIDKTNQIRTVIFYTDIDSIAFDVFPGKLYNFNVLLRGKDTCHVQLSTVIQSSIHNASGTSGADTIPFILGTDQYIHIKGKINHFRELDLIFDTGASLFVLTEKGLSKSKVILDGSTENQGAGGFSTERTSSRNHLELANLYWKDLPILFYDYKGGLNADGVVGYNVFEDKVVEIDYDKGLLIIHQNLPDLKKDYSELPARHSIEGTFVEATVQKDMNAAKGWFLFDTGGGLTVAVSGNFANKNDLHRRLAIMGYANVSGTGAVVNKTEIAILPELKLTGFVLRDVPVRLNVQNSDYYGKAGIIGNAVLKRFNTIIDYPHGKIYLKPNHLLNTSFEPLKWGRILGIAVIGILMLSVGAFLFVKLKRRKSS</sequence>